<name>A0A151MNP0_ALLMI</name>
<accession>A0A151MNP0</accession>
<dbReference type="Proteomes" id="UP000050525">
    <property type="component" value="Unassembled WGS sequence"/>
</dbReference>
<proteinExistence type="predicted"/>
<dbReference type="STRING" id="8496.A0A151MNP0"/>
<feature type="region of interest" description="Disordered" evidence="1">
    <location>
        <begin position="49"/>
        <end position="85"/>
    </location>
</feature>
<evidence type="ECO:0000256" key="1">
    <source>
        <dbReference type="SAM" id="MobiDB-lite"/>
    </source>
</evidence>
<evidence type="ECO:0000313" key="3">
    <source>
        <dbReference type="Proteomes" id="UP000050525"/>
    </source>
</evidence>
<gene>
    <name evidence="2" type="ORF">Y1Q_0003840</name>
</gene>
<protein>
    <submittedName>
        <fullName evidence="2">Uncharacterized protein</fullName>
    </submittedName>
</protein>
<keyword evidence="3" id="KW-1185">Reference proteome</keyword>
<comment type="caution">
    <text evidence="2">The sequence shown here is derived from an EMBL/GenBank/DDBJ whole genome shotgun (WGS) entry which is preliminary data.</text>
</comment>
<feature type="compositionally biased region" description="Polar residues" evidence="1">
    <location>
        <begin position="62"/>
        <end position="72"/>
    </location>
</feature>
<dbReference type="AlphaFoldDB" id="A0A151MNP0"/>
<organism evidence="2 3">
    <name type="scientific">Alligator mississippiensis</name>
    <name type="common">American alligator</name>
    <dbReference type="NCBI Taxonomy" id="8496"/>
    <lineage>
        <taxon>Eukaryota</taxon>
        <taxon>Metazoa</taxon>
        <taxon>Chordata</taxon>
        <taxon>Craniata</taxon>
        <taxon>Vertebrata</taxon>
        <taxon>Euteleostomi</taxon>
        <taxon>Archelosauria</taxon>
        <taxon>Archosauria</taxon>
        <taxon>Crocodylia</taxon>
        <taxon>Alligatoridae</taxon>
        <taxon>Alligatorinae</taxon>
        <taxon>Alligator</taxon>
    </lineage>
</organism>
<sequence>MRSLVVAELVLQAGAGDCILCRCSRAFVEDRKLYKLGLKGFYVKDVNDSTAEEEKGEEDNHPSVTEGSNSNHALGPDEAELDSEAELMRRMGLPLQFGGQSALKEFVGNAG</sequence>
<reference evidence="2 3" key="1">
    <citation type="journal article" date="2012" name="Genome Biol.">
        <title>Sequencing three crocodilian genomes to illuminate the evolution of archosaurs and amniotes.</title>
        <authorList>
            <person name="St John J.A."/>
            <person name="Braun E.L."/>
            <person name="Isberg S.R."/>
            <person name="Miles L.G."/>
            <person name="Chong A.Y."/>
            <person name="Gongora J."/>
            <person name="Dalzell P."/>
            <person name="Moran C."/>
            <person name="Bed'hom B."/>
            <person name="Abzhanov A."/>
            <person name="Burgess S.C."/>
            <person name="Cooksey A.M."/>
            <person name="Castoe T.A."/>
            <person name="Crawford N.G."/>
            <person name="Densmore L.D."/>
            <person name="Drew J.C."/>
            <person name="Edwards S.V."/>
            <person name="Faircloth B.C."/>
            <person name="Fujita M.K."/>
            <person name="Greenwold M.J."/>
            <person name="Hoffmann F.G."/>
            <person name="Howard J.M."/>
            <person name="Iguchi T."/>
            <person name="Janes D.E."/>
            <person name="Khan S.Y."/>
            <person name="Kohno S."/>
            <person name="de Koning A.J."/>
            <person name="Lance S.L."/>
            <person name="McCarthy F.M."/>
            <person name="McCormack J.E."/>
            <person name="Merchant M.E."/>
            <person name="Peterson D.G."/>
            <person name="Pollock D.D."/>
            <person name="Pourmand N."/>
            <person name="Raney B.J."/>
            <person name="Roessler K.A."/>
            <person name="Sanford J.R."/>
            <person name="Sawyer R.H."/>
            <person name="Schmidt C.J."/>
            <person name="Triplett E.W."/>
            <person name="Tuberville T.D."/>
            <person name="Venegas-Anaya M."/>
            <person name="Howard J.T."/>
            <person name="Jarvis E.D."/>
            <person name="Guillette L.J.Jr."/>
            <person name="Glenn T.C."/>
            <person name="Green R.E."/>
            <person name="Ray D.A."/>
        </authorList>
    </citation>
    <scope>NUCLEOTIDE SEQUENCE [LARGE SCALE GENOMIC DNA]</scope>
    <source>
        <strain evidence="2">KSC_2009_1</strain>
    </source>
</reference>
<evidence type="ECO:0000313" key="2">
    <source>
        <dbReference type="EMBL" id="KYO26083.1"/>
    </source>
</evidence>
<dbReference type="EMBL" id="AKHW03005657">
    <property type="protein sequence ID" value="KYO26083.1"/>
    <property type="molecule type" value="Genomic_DNA"/>
</dbReference>